<name>A0A3B0CBE7_9FLAO</name>
<gene>
    <name evidence="1" type="ORF">D7Z94_18855</name>
</gene>
<dbReference type="PROSITE" id="PS51257">
    <property type="entry name" value="PROKAR_LIPOPROTEIN"/>
    <property type="match status" value="1"/>
</dbReference>
<evidence type="ECO:0000313" key="1">
    <source>
        <dbReference type="EMBL" id="RKN80286.1"/>
    </source>
</evidence>
<proteinExistence type="predicted"/>
<dbReference type="Proteomes" id="UP000276603">
    <property type="component" value="Unassembled WGS sequence"/>
</dbReference>
<evidence type="ECO:0000313" key="2">
    <source>
        <dbReference type="Proteomes" id="UP000276603"/>
    </source>
</evidence>
<dbReference type="Pfam" id="PF07661">
    <property type="entry name" value="MORN_2"/>
    <property type="match status" value="1"/>
</dbReference>
<dbReference type="AlphaFoldDB" id="A0A3B0CBE7"/>
<dbReference type="InterPro" id="IPR011652">
    <property type="entry name" value="MORN_2"/>
</dbReference>
<comment type="caution">
    <text evidence="1">The sequence shown here is derived from an EMBL/GenBank/DDBJ whole genome shotgun (WGS) entry which is preliminary data.</text>
</comment>
<organism evidence="1 2">
    <name type="scientific">Ulvibacterium marinum</name>
    <dbReference type="NCBI Taxonomy" id="2419782"/>
    <lineage>
        <taxon>Bacteria</taxon>
        <taxon>Pseudomonadati</taxon>
        <taxon>Bacteroidota</taxon>
        <taxon>Flavobacteriia</taxon>
        <taxon>Flavobacteriales</taxon>
        <taxon>Flavobacteriaceae</taxon>
        <taxon>Ulvibacterium</taxon>
    </lineage>
</organism>
<reference evidence="1 2" key="1">
    <citation type="submission" date="2018-10" db="EMBL/GenBank/DDBJ databases">
        <title>Ulvibacterium marinum gen. nov., sp. nov., a novel marine bacterium of the family Flavobacteriaceae, isolated from a culture of the green alga Ulva prolifera.</title>
        <authorList>
            <person name="Zhang Z."/>
        </authorList>
    </citation>
    <scope>NUCLEOTIDE SEQUENCE [LARGE SCALE GENOMIC DNA]</scope>
    <source>
        <strain evidence="1 2">CCMM003</strain>
    </source>
</reference>
<dbReference type="OrthoDB" id="6334863at2"/>
<dbReference type="Gene3D" id="3.90.930.1">
    <property type="match status" value="1"/>
</dbReference>
<accession>A0A3B0CBE7</accession>
<dbReference type="SUPFAM" id="SSF82185">
    <property type="entry name" value="Histone H3 K4-specific methyltransferase SET7/9 N-terminal domain"/>
    <property type="match status" value="2"/>
</dbReference>
<keyword evidence="2" id="KW-1185">Reference proteome</keyword>
<dbReference type="EMBL" id="RBCJ01000003">
    <property type="protein sequence ID" value="RKN80286.1"/>
    <property type="molecule type" value="Genomic_DNA"/>
</dbReference>
<protein>
    <submittedName>
        <fullName evidence="1">Membrane-binding protein</fullName>
    </submittedName>
</protein>
<dbReference type="RefSeq" id="WP_120713095.1">
    <property type="nucleotide sequence ID" value="NZ_RBCJ01000003.1"/>
</dbReference>
<sequence>MKTQFGSLFIVYLLIMGCSQRKHNPVQGNTTVNALEVPETIVLKSALQYRHNISLWTLNNRPFSGFAVSYYPDGTLKEKFGILQGRKQNEALQWYPDGHLKIVTNYYKGKLHGDKKIWCADSEHVLIAHFNYVEGKAHGEQKKWYTSGELYKKLHLNQGKEEGLQQAFRKNGVLYANYEARKGRIFGMKKAALCYGLEDEKVKQKER</sequence>